<organism evidence="3 4">
    <name type="scientific">Steinernema carpocapsae</name>
    <name type="common">Entomopathogenic nematode</name>
    <dbReference type="NCBI Taxonomy" id="34508"/>
    <lineage>
        <taxon>Eukaryota</taxon>
        <taxon>Metazoa</taxon>
        <taxon>Ecdysozoa</taxon>
        <taxon>Nematoda</taxon>
        <taxon>Chromadorea</taxon>
        <taxon>Rhabditida</taxon>
        <taxon>Tylenchina</taxon>
        <taxon>Panagrolaimomorpha</taxon>
        <taxon>Strongyloidoidea</taxon>
        <taxon>Steinernematidae</taxon>
        <taxon>Steinernema</taxon>
    </lineage>
</organism>
<gene>
    <name evidence="3" type="ORF">L596_018859</name>
</gene>
<dbReference type="Proteomes" id="UP000298663">
    <property type="component" value="Unassembled WGS sequence"/>
</dbReference>
<feature type="region of interest" description="Disordered" evidence="1">
    <location>
        <begin position="46"/>
        <end position="67"/>
    </location>
</feature>
<dbReference type="EMBL" id="AZBU02000005">
    <property type="protein sequence ID" value="TKR77977.1"/>
    <property type="molecule type" value="Genomic_DNA"/>
</dbReference>
<proteinExistence type="predicted"/>
<feature type="chain" id="PRO_5020191763" evidence="2">
    <location>
        <begin position="27"/>
        <end position="98"/>
    </location>
</feature>
<dbReference type="OrthoDB" id="5831242at2759"/>
<accession>A0A4U5N5W8</accession>
<reference evidence="3 4" key="1">
    <citation type="journal article" date="2015" name="Genome Biol.">
        <title>Comparative genomics of Steinernema reveals deeply conserved gene regulatory networks.</title>
        <authorList>
            <person name="Dillman A.R."/>
            <person name="Macchietto M."/>
            <person name="Porter C.F."/>
            <person name="Rogers A."/>
            <person name="Williams B."/>
            <person name="Antoshechkin I."/>
            <person name="Lee M.M."/>
            <person name="Goodwin Z."/>
            <person name="Lu X."/>
            <person name="Lewis E.E."/>
            <person name="Goodrich-Blair H."/>
            <person name="Stock S.P."/>
            <person name="Adams B.J."/>
            <person name="Sternberg P.W."/>
            <person name="Mortazavi A."/>
        </authorList>
    </citation>
    <scope>NUCLEOTIDE SEQUENCE [LARGE SCALE GENOMIC DNA]</scope>
    <source>
        <strain evidence="3 4">ALL</strain>
    </source>
</reference>
<name>A0A4U5N5W8_STECR</name>
<sequence>MLRFSVSTLLLFAFVVLFCIFGSVHSQQDYGLTEVDDEIAIPFKKGRPKGPLRFGKRSPMAPGGPLRFGKRRVGRGDPFQRYLQRVILPKLFEEDAEF</sequence>
<comment type="caution">
    <text evidence="3">The sequence shown here is derived from an EMBL/GenBank/DDBJ whole genome shotgun (WGS) entry which is preliminary data.</text>
</comment>
<reference evidence="3 4" key="2">
    <citation type="journal article" date="2019" name="G3 (Bethesda)">
        <title>Hybrid Assembly of the Genome of the Entomopathogenic Nematode Steinernema carpocapsae Identifies the X-Chromosome.</title>
        <authorList>
            <person name="Serra L."/>
            <person name="Macchietto M."/>
            <person name="Macias-Munoz A."/>
            <person name="McGill C.J."/>
            <person name="Rodriguez I.M."/>
            <person name="Rodriguez B."/>
            <person name="Murad R."/>
            <person name="Mortazavi A."/>
        </authorList>
    </citation>
    <scope>NUCLEOTIDE SEQUENCE [LARGE SCALE GENOMIC DNA]</scope>
    <source>
        <strain evidence="3 4">ALL</strain>
    </source>
</reference>
<protein>
    <submittedName>
        <fullName evidence="3">Uncharacterized protein</fullName>
    </submittedName>
</protein>
<evidence type="ECO:0000256" key="2">
    <source>
        <dbReference type="SAM" id="SignalP"/>
    </source>
</evidence>
<evidence type="ECO:0000313" key="4">
    <source>
        <dbReference type="Proteomes" id="UP000298663"/>
    </source>
</evidence>
<keyword evidence="2" id="KW-0732">Signal</keyword>
<evidence type="ECO:0000256" key="1">
    <source>
        <dbReference type="SAM" id="MobiDB-lite"/>
    </source>
</evidence>
<keyword evidence="4" id="KW-1185">Reference proteome</keyword>
<dbReference type="AlphaFoldDB" id="A0A4U5N5W8"/>
<evidence type="ECO:0000313" key="3">
    <source>
        <dbReference type="EMBL" id="TKR77977.1"/>
    </source>
</evidence>
<feature type="compositionally biased region" description="Basic residues" evidence="1">
    <location>
        <begin position="46"/>
        <end position="56"/>
    </location>
</feature>
<feature type="signal peptide" evidence="2">
    <location>
        <begin position="1"/>
        <end position="26"/>
    </location>
</feature>